<gene>
    <name evidence="1" type="ORF">I6I06_07090</name>
</gene>
<evidence type="ECO:0000313" key="1">
    <source>
        <dbReference type="EMBL" id="QQC65507.1"/>
    </source>
</evidence>
<dbReference type="EMBL" id="CP066075">
    <property type="protein sequence ID" value="QQC65507.1"/>
    <property type="molecule type" value="Genomic_DNA"/>
</dbReference>
<evidence type="ECO:0000313" key="2">
    <source>
        <dbReference type="Proteomes" id="UP000595610"/>
    </source>
</evidence>
<reference evidence="1 2" key="1">
    <citation type="submission" date="2020-12" db="EMBL/GenBank/DDBJ databases">
        <title>FDA dAtabase for Regulatory Grade micrObial Sequences (FDA-ARGOS): Supporting development and validation of Infectious Disease Dx tests.</title>
        <authorList>
            <person name="Nelson B."/>
            <person name="Plummer A."/>
            <person name="Tallon L."/>
            <person name="Sadzewicz L."/>
            <person name="Zhao X."/>
            <person name="Boylan J."/>
            <person name="Ott S."/>
            <person name="Bowen H."/>
            <person name="Vavikolanu K."/>
            <person name="Mehta A."/>
            <person name="Aluvathingal J."/>
            <person name="Nadendla S."/>
            <person name="Myers T."/>
            <person name="Yan Y."/>
            <person name="Sichtig H."/>
        </authorList>
    </citation>
    <scope>NUCLEOTIDE SEQUENCE [LARGE SCALE GENOMIC DNA]</scope>
    <source>
        <strain evidence="1 2">FDAARGOS_1049</strain>
    </source>
</reference>
<name>A0A7T4T9Y1_9BURK</name>
<dbReference type="KEGG" id="pgis:I6I06_07090"/>
<dbReference type="RefSeq" id="WP_042327745.1">
    <property type="nucleotide sequence ID" value="NZ_CP066075.1"/>
</dbReference>
<dbReference type="Proteomes" id="UP000595610">
    <property type="component" value="Chromosome 1"/>
</dbReference>
<dbReference type="AlphaFoldDB" id="A0A7T4T9Y1"/>
<keyword evidence="2" id="KW-1185">Reference proteome</keyword>
<sequence length="139" mass="16193">MTYEHQMAHVSFSIYQDAKPPEFWTNYFHIPPDTAVSKGDPIPDPTGQNRALARRTGVWGIHSKPHIRSDLLEPHLRYLVERLALPRSDLPELLRRTNAHMRFFCYWYNESGDRVPDVPGDIRTLMEAMGGTIEIDEYR</sequence>
<protein>
    <submittedName>
        <fullName evidence="1">DUF4279 domain-containing protein</fullName>
    </submittedName>
</protein>
<organism evidence="1 2">
    <name type="scientific">Paraburkholderia ginsengisoli</name>
    <dbReference type="NCBI Taxonomy" id="311231"/>
    <lineage>
        <taxon>Bacteria</taxon>
        <taxon>Pseudomonadati</taxon>
        <taxon>Pseudomonadota</taxon>
        <taxon>Betaproteobacteria</taxon>
        <taxon>Burkholderiales</taxon>
        <taxon>Burkholderiaceae</taxon>
        <taxon>Paraburkholderia</taxon>
    </lineage>
</organism>
<accession>A0A7T4T9Y1</accession>
<dbReference type="Pfam" id="PF14106">
    <property type="entry name" value="DUF4279"/>
    <property type="match status" value="1"/>
</dbReference>
<proteinExistence type="predicted"/>
<dbReference type="InterPro" id="IPR025459">
    <property type="entry name" value="DUF4279"/>
</dbReference>